<proteinExistence type="predicted"/>
<keyword evidence="2" id="KW-1185">Reference proteome</keyword>
<protein>
    <submittedName>
        <fullName evidence="1">Uncharacterized protein</fullName>
    </submittedName>
</protein>
<organism evidence="1 2">
    <name type="scientific">Apolygus lucorum</name>
    <name type="common">Small green plant bug</name>
    <name type="synonym">Lygocoris lucorum</name>
    <dbReference type="NCBI Taxonomy" id="248454"/>
    <lineage>
        <taxon>Eukaryota</taxon>
        <taxon>Metazoa</taxon>
        <taxon>Ecdysozoa</taxon>
        <taxon>Arthropoda</taxon>
        <taxon>Hexapoda</taxon>
        <taxon>Insecta</taxon>
        <taxon>Pterygota</taxon>
        <taxon>Neoptera</taxon>
        <taxon>Paraneoptera</taxon>
        <taxon>Hemiptera</taxon>
        <taxon>Heteroptera</taxon>
        <taxon>Panheteroptera</taxon>
        <taxon>Cimicomorpha</taxon>
        <taxon>Miridae</taxon>
        <taxon>Mirini</taxon>
        <taxon>Apolygus</taxon>
    </lineage>
</organism>
<dbReference type="PROSITE" id="PS50240">
    <property type="entry name" value="TRYPSIN_DOM"/>
    <property type="match status" value="1"/>
</dbReference>
<dbReference type="SUPFAM" id="SSF50494">
    <property type="entry name" value="Trypsin-like serine proteases"/>
    <property type="match status" value="1"/>
</dbReference>
<dbReference type="InterPro" id="IPR043504">
    <property type="entry name" value="Peptidase_S1_PA_chymotrypsin"/>
</dbReference>
<reference evidence="1" key="1">
    <citation type="journal article" date="2021" name="Mol. Ecol. Resour.">
        <title>Apolygus lucorum genome provides insights into omnivorousness and mesophyll feeding.</title>
        <authorList>
            <person name="Liu Y."/>
            <person name="Liu H."/>
            <person name="Wang H."/>
            <person name="Huang T."/>
            <person name="Liu B."/>
            <person name="Yang B."/>
            <person name="Yin L."/>
            <person name="Li B."/>
            <person name="Zhang Y."/>
            <person name="Zhang S."/>
            <person name="Jiang F."/>
            <person name="Zhang X."/>
            <person name="Ren Y."/>
            <person name="Wang B."/>
            <person name="Wang S."/>
            <person name="Lu Y."/>
            <person name="Wu K."/>
            <person name="Fan W."/>
            <person name="Wang G."/>
        </authorList>
    </citation>
    <scope>NUCLEOTIDE SEQUENCE</scope>
    <source>
        <strain evidence="1">12Hb</strain>
    </source>
</reference>
<comment type="caution">
    <text evidence="1">The sequence shown here is derived from an EMBL/GenBank/DDBJ whole genome shotgun (WGS) entry which is preliminary data.</text>
</comment>
<dbReference type="InterPro" id="IPR001254">
    <property type="entry name" value="Trypsin_dom"/>
</dbReference>
<sequence>MIVDYTTGEQLCVGAFLTPNMVITAGTCLLNGNTRHHKENHVYAVHKYGVRNGTARNLYRVQARVVKRFLFYKYEFYINNVGFAVSRNPMAADRMYVQVEIPLDEYLYEKWVSDVVHEERTCQVPIVPQSPEKKVNEGIGWSPGFNASEKPLKTTGKIEMLPVKMIKYGECVANLKNEMNMTNSDMNMELLIGVGLVCAKSPDNSSEICKAKYGSPVICDSEDGKRLLGVISMHNCYSWAVVSVKMAFLSRADRVVRDFVSLSKEFELNGSTTFKANIVVKIIALICFTYTIK</sequence>
<gene>
    <name evidence="1" type="ORF">GE061_002510</name>
</gene>
<evidence type="ECO:0000313" key="1">
    <source>
        <dbReference type="EMBL" id="KAF6204170.1"/>
    </source>
</evidence>
<accession>A0A6A4JER9</accession>
<name>A0A6A4JER9_APOLU</name>
<dbReference type="GO" id="GO:0004252">
    <property type="term" value="F:serine-type endopeptidase activity"/>
    <property type="evidence" value="ECO:0007669"/>
    <property type="project" value="InterPro"/>
</dbReference>
<dbReference type="Proteomes" id="UP000466442">
    <property type="component" value="Unassembled WGS sequence"/>
</dbReference>
<evidence type="ECO:0000313" key="2">
    <source>
        <dbReference type="Proteomes" id="UP000466442"/>
    </source>
</evidence>
<dbReference type="Gene3D" id="2.40.10.10">
    <property type="entry name" value="Trypsin-like serine proteases"/>
    <property type="match status" value="1"/>
</dbReference>
<dbReference type="GO" id="GO:0006508">
    <property type="term" value="P:proteolysis"/>
    <property type="evidence" value="ECO:0007669"/>
    <property type="project" value="InterPro"/>
</dbReference>
<dbReference type="EMBL" id="WIXP02000010">
    <property type="protein sequence ID" value="KAF6204170.1"/>
    <property type="molecule type" value="Genomic_DNA"/>
</dbReference>
<dbReference type="AlphaFoldDB" id="A0A6A4JER9"/>
<dbReference type="InterPro" id="IPR009003">
    <property type="entry name" value="Peptidase_S1_PA"/>
</dbReference>